<gene>
    <name evidence="1" type="ORF">MRATA1EN22A_LOCUS20374</name>
</gene>
<dbReference type="Proteomes" id="UP001162501">
    <property type="component" value="Chromosome 31"/>
</dbReference>
<evidence type="ECO:0000313" key="2">
    <source>
        <dbReference type="Proteomes" id="UP001162501"/>
    </source>
</evidence>
<proteinExistence type="predicted"/>
<accession>A0AC59ZNJ5</accession>
<reference evidence="1" key="1">
    <citation type="submission" date="2023-05" db="EMBL/GenBank/DDBJ databases">
        <authorList>
            <consortium name="ELIXIR-Norway"/>
        </authorList>
    </citation>
    <scope>NUCLEOTIDE SEQUENCE</scope>
</reference>
<evidence type="ECO:0000313" key="1">
    <source>
        <dbReference type="EMBL" id="CAN0468945.1"/>
    </source>
</evidence>
<sequence length="138" mass="14616">MGWGRHRPGQTVQVMGGRVRRKQGLHGHVSNEGCLLKAGSVDRWGARTRTAVPEATVSSITNLGFPAPCSGETGDTRRLEGSLFLMTSAFCGHCLTSAEVYDLGEVGSGVHLLQHSPAPVSFCKMGSGSFCAAQSQQR</sequence>
<reference evidence="1" key="2">
    <citation type="submission" date="2025-03" db="EMBL/GenBank/DDBJ databases">
        <authorList>
            <consortium name="ELIXIR-Norway"/>
            <consortium name="Elixir Norway"/>
        </authorList>
    </citation>
    <scope>NUCLEOTIDE SEQUENCE</scope>
</reference>
<dbReference type="EMBL" id="OX596115">
    <property type="protein sequence ID" value="CAN0468945.1"/>
    <property type="molecule type" value="Genomic_DNA"/>
</dbReference>
<organism evidence="1 2">
    <name type="scientific">Rangifer tarandus platyrhynchus</name>
    <name type="common">Svalbard reindeer</name>
    <dbReference type="NCBI Taxonomy" id="3082113"/>
    <lineage>
        <taxon>Eukaryota</taxon>
        <taxon>Metazoa</taxon>
        <taxon>Chordata</taxon>
        <taxon>Craniata</taxon>
        <taxon>Vertebrata</taxon>
        <taxon>Euteleostomi</taxon>
        <taxon>Mammalia</taxon>
        <taxon>Eutheria</taxon>
        <taxon>Laurasiatheria</taxon>
        <taxon>Artiodactyla</taxon>
        <taxon>Ruminantia</taxon>
        <taxon>Pecora</taxon>
        <taxon>Cervidae</taxon>
        <taxon>Odocoileinae</taxon>
        <taxon>Rangifer</taxon>
    </lineage>
</organism>
<protein>
    <submittedName>
        <fullName evidence="1">Uncharacterized protein</fullName>
    </submittedName>
</protein>
<name>A0AC59ZNJ5_RANTA</name>